<dbReference type="AlphaFoldDB" id="K0K0R4"/>
<evidence type="ECO:0000313" key="3">
    <source>
        <dbReference type="Proteomes" id="UP000006281"/>
    </source>
</evidence>
<dbReference type="KEGG" id="sesp:BN6_28220"/>
<dbReference type="RefSeq" id="WP_015100245.1">
    <property type="nucleotide sequence ID" value="NC_019673.1"/>
</dbReference>
<keyword evidence="3" id="KW-1185">Reference proteome</keyword>
<accession>K0K0R4</accession>
<dbReference type="Proteomes" id="UP000006281">
    <property type="component" value="Chromosome"/>
</dbReference>
<sequence length="337" mass="36163">MTDPVDELLHEAGARWRAEQPPVPPLDPARLPRRSPVRWWLPAAAAVVVVVAGVVMARIVLSSGAAPEEPATFGTGVVTSPDRPAADLVVHEGDRLRGTGQVEVVAGRAVRFCTAVFLVDLPRPQTCEMGVPVTGVDPSGLTSLETDVTLEGVWRSGTLEVTRQSPPTATTTTWQVPDPVPCAPPPGGWLRGDPPIGKDLGLYVQEEAPDRFRMPQTSYPDGYPETTAALGDAVQVMVVEVVDGDVDAAGRELRARYTGNLCVVAAPGRPSIADQRAMHARAEEVLRPLMNDPSNGIHRTGGGDRIEVGVLMVTPELAEKFAPIRDIVDFDPWLRPW</sequence>
<dbReference type="STRING" id="1179773.BN6_28220"/>
<reference evidence="2 3" key="1">
    <citation type="journal article" date="2012" name="BMC Genomics">
        <title>Complete genome sequence of Saccharothrix espanaensis DSM 44229T and comparison to the other completely sequenced Pseudonocardiaceae.</title>
        <authorList>
            <person name="Strobel T."/>
            <person name="Al-Dilaimi A."/>
            <person name="Blom J."/>
            <person name="Gessner A."/>
            <person name="Kalinowski J."/>
            <person name="Luzhetska M."/>
            <person name="Puhler A."/>
            <person name="Szczepanowski R."/>
            <person name="Bechthold A."/>
            <person name="Ruckert C."/>
        </authorList>
    </citation>
    <scope>NUCLEOTIDE SEQUENCE [LARGE SCALE GENOMIC DNA]</scope>
    <source>
        <strain evidence="3">ATCC 51144 / DSM 44229 / JCM 9112 / NBRC 15066 / NRRL 15764</strain>
    </source>
</reference>
<name>K0K0R4_SACES</name>
<organism evidence="2 3">
    <name type="scientific">Saccharothrix espanaensis (strain ATCC 51144 / DSM 44229 / JCM 9112 / NBRC 15066 / NRRL 15764)</name>
    <dbReference type="NCBI Taxonomy" id="1179773"/>
    <lineage>
        <taxon>Bacteria</taxon>
        <taxon>Bacillati</taxon>
        <taxon>Actinomycetota</taxon>
        <taxon>Actinomycetes</taxon>
        <taxon>Pseudonocardiales</taxon>
        <taxon>Pseudonocardiaceae</taxon>
        <taxon>Saccharothrix</taxon>
    </lineage>
</organism>
<dbReference type="PATRIC" id="fig|1179773.3.peg.2821"/>
<dbReference type="eggNOG" id="ENOG5033XYH">
    <property type="taxonomic scope" value="Bacteria"/>
</dbReference>
<proteinExistence type="predicted"/>
<keyword evidence="1" id="KW-0472">Membrane</keyword>
<dbReference type="HOGENOM" id="CLU_803589_0_0_11"/>
<dbReference type="BioCyc" id="SESP1179773:BN6_RS13695-MONOMER"/>
<dbReference type="OrthoDB" id="5178481at2"/>
<keyword evidence="1" id="KW-1133">Transmembrane helix</keyword>
<evidence type="ECO:0000256" key="1">
    <source>
        <dbReference type="SAM" id="Phobius"/>
    </source>
</evidence>
<evidence type="ECO:0000313" key="2">
    <source>
        <dbReference type="EMBL" id="CCH30133.1"/>
    </source>
</evidence>
<dbReference type="EMBL" id="HE804045">
    <property type="protein sequence ID" value="CCH30133.1"/>
    <property type="molecule type" value="Genomic_DNA"/>
</dbReference>
<gene>
    <name evidence="2" type="ordered locus">BN6_28220</name>
</gene>
<protein>
    <submittedName>
        <fullName evidence="2">Putative membrane protein</fullName>
    </submittedName>
</protein>
<keyword evidence="1" id="KW-0812">Transmembrane</keyword>
<feature type="transmembrane region" description="Helical" evidence="1">
    <location>
        <begin position="39"/>
        <end position="61"/>
    </location>
</feature>